<dbReference type="Proteomes" id="UP000029452">
    <property type="component" value="Unassembled WGS sequence"/>
</dbReference>
<organism evidence="1 2">
    <name type="scientific">Leptospirillum ferriphilum</name>
    <dbReference type="NCBI Taxonomy" id="178606"/>
    <lineage>
        <taxon>Bacteria</taxon>
        <taxon>Pseudomonadati</taxon>
        <taxon>Nitrospirota</taxon>
        <taxon>Nitrospiria</taxon>
        <taxon>Nitrospirales</taxon>
        <taxon>Nitrospiraceae</taxon>
        <taxon>Leptospirillum</taxon>
    </lineage>
</organism>
<name>A0A094YMI6_9BACT</name>
<proteinExistence type="predicted"/>
<evidence type="ECO:0000313" key="2">
    <source>
        <dbReference type="Proteomes" id="UP000029452"/>
    </source>
</evidence>
<gene>
    <name evidence="1" type="ORF">LptCag_1214</name>
</gene>
<protein>
    <submittedName>
        <fullName evidence="1">Uncharacterized protein</fullName>
    </submittedName>
</protein>
<evidence type="ECO:0000313" key="1">
    <source>
        <dbReference type="EMBL" id="KGA94451.1"/>
    </source>
</evidence>
<comment type="caution">
    <text evidence="1">The sequence shown here is derived from an EMBL/GenBank/DDBJ whole genome shotgun (WGS) entry which is preliminary data.</text>
</comment>
<accession>A0A094YMI6</accession>
<dbReference type="RefSeq" id="WP_036081711.1">
    <property type="nucleotide sequence ID" value="NZ_JPGK01000003.1"/>
</dbReference>
<dbReference type="EMBL" id="JPGK01000003">
    <property type="protein sequence ID" value="KGA94451.1"/>
    <property type="molecule type" value="Genomic_DNA"/>
</dbReference>
<dbReference type="PATRIC" id="fig|178606.4.peg.1029"/>
<sequence length="100" mass="10602">MRSDDVLLAGVRPGPADGLKIRLFSDGHIEIALLNANGHAAKELSLAGIADLEVFGRTVTRAIIRYKETHPAGGSYIENVRKTLAPQTADVMAAVLAVKP</sequence>
<reference evidence="1 2" key="1">
    <citation type="submission" date="2014-06" db="EMBL/GenBank/DDBJ databases">
        <title>Draft genome sequence of iron oxidizing acidophile Leptospirillum ferriphilum DSM14647.</title>
        <authorList>
            <person name="Cardenas J.P."/>
            <person name="Lazcano M."/>
            <person name="Ossandon F.J."/>
            <person name="Corbett M."/>
            <person name="Holmes D.S."/>
            <person name="Watkin E."/>
        </authorList>
    </citation>
    <scope>NUCLEOTIDE SEQUENCE [LARGE SCALE GENOMIC DNA]</scope>
    <source>
        <strain evidence="1 2">DSM 14647</strain>
    </source>
</reference>
<dbReference type="AlphaFoldDB" id="A0A094YMI6"/>